<accession>A0A699IAR7</accession>
<dbReference type="PANTHER" id="PTHR31215">
    <property type="entry name" value="OS05G0510400 PROTEIN-RELATED"/>
    <property type="match status" value="1"/>
</dbReference>
<gene>
    <name evidence="1" type="ORF">Tci_499477</name>
</gene>
<proteinExistence type="predicted"/>
<protein>
    <submittedName>
        <fullName evidence="1">Uncharacterized protein</fullName>
    </submittedName>
</protein>
<name>A0A699IAR7_TANCI</name>
<dbReference type="EMBL" id="BKCJ010259880">
    <property type="protein sequence ID" value="GEZ27504.1"/>
    <property type="molecule type" value="Genomic_DNA"/>
</dbReference>
<organism evidence="1">
    <name type="scientific">Tanacetum cinerariifolium</name>
    <name type="common">Dalmatian daisy</name>
    <name type="synonym">Chrysanthemum cinerariifolium</name>
    <dbReference type="NCBI Taxonomy" id="118510"/>
    <lineage>
        <taxon>Eukaryota</taxon>
        <taxon>Viridiplantae</taxon>
        <taxon>Streptophyta</taxon>
        <taxon>Embryophyta</taxon>
        <taxon>Tracheophyta</taxon>
        <taxon>Spermatophyta</taxon>
        <taxon>Magnoliopsida</taxon>
        <taxon>eudicotyledons</taxon>
        <taxon>Gunneridae</taxon>
        <taxon>Pentapetalae</taxon>
        <taxon>asterids</taxon>
        <taxon>campanulids</taxon>
        <taxon>Asterales</taxon>
        <taxon>Asteraceae</taxon>
        <taxon>Asteroideae</taxon>
        <taxon>Anthemideae</taxon>
        <taxon>Anthemidinae</taxon>
        <taxon>Tanacetum</taxon>
    </lineage>
</organism>
<evidence type="ECO:0000313" key="1">
    <source>
        <dbReference type="EMBL" id="GEZ27504.1"/>
    </source>
</evidence>
<dbReference type="AlphaFoldDB" id="A0A699IAR7"/>
<reference evidence="1" key="1">
    <citation type="journal article" date="2019" name="Sci. Rep.">
        <title>Draft genome of Tanacetum cinerariifolium, the natural source of mosquito coil.</title>
        <authorList>
            <person name="Yamashiro T."/>
            <person name="Shiraishi A."/>
            <person name="Satake H."/>
            <person name="Nakayama K."/>
        </authorList>
    </citation>
    <scope>NUCLEOTIDE SEQUENCE</scope>
</reference>
<dbReference type="InterPro" id="IPR044809">
    <property type="entry name" value="AUF1-like"/>
</dbReference>
<feature type="non-terminal residue" evidence="1">
    <location>
        <position position="1"/>
    </location>
</feature>
<sequence length="262" mass="30101">PPSEEVIPSDTLASLGSYWSAIMCLKKFGRVKSLRMQVPSPFDNNHLLFKWKIKFGFRVDSFIFISPNSIFPNKELYVKANGHQQEEFEDLESQSEKRDIALQCLYNVFVRTGLLMKPITNLPLLKYFTITDSGKRGTISLSGEDVAEMRNLLHSISETELKKYNLDIPCRVSWCCVPLLELPVSRYVMKGVTLMLFGRNDLLGENIDSCMNIELNDSEDMEEAAYSEAVMEILKKHRSWFERLSFNIVDGWRVGILILLTI</sequence>
<comment type="caution">
    <text evidence="1">The sequence shown here is derived from an EMBL/GenBank/DDBJ whole genome shotgun (WGS) entry which is preliminary data.</text>
</comment>